<dbReference type="AlphaFoldDB" id="A0AAV5T924"/>
<dbReference type="EMBL" id="BTSX01000003">
    <property type="protein sequence ID" value="GMS91432.1"/>
    <property type="molecule type" value="Genomic_DNA"/>
</dbReference>
<dbReference type="Proteomes" id="UP001432027">
    <property type="component" value="Unassembled WGS sequence"/>
</dbReference>
<reference evidence="1" key="1">
    <citation type="submission" date="2023-10" db="EMBL/GenBank/DDBJ databases">
        <title>Genome assembly of Pristionchus species.</title>
        <authorList>
            <person name="Yoshida K."/>
            <person name="Sommer R.J."/>
        </authorList>
    </citation>
    <scope>NUCLEOTIDE SEQUENCE</scope>
    <source>
        <strain evidence="1">RS0144</strain>
    </source>
</reference>
<evidence type="ECO:0000313" key="1">
    <source>
        <dbReference type="EMBL" id="GMS91432.1"/>
    </source>
</evidence>
<evidence type="ECO:0000313" key="2">
    <source>
        <dbReference type="Proteomes" id="UP001432027"/>
    </source>
</evidence>
<gene>
    <name evidence="1" type="ORF">PENTCL1PPCAC_13607</name>
</gene>
<sequence>AQMPKIIPCQACPNSLLTYTTIPPGSTVIRTDQEYIDPADGCVYRRLGCRGRRSSYTSPEPAKLEAQ</sequence>
<protein>
    <submittedName>
        <fullName evidence="1">Uncharacterized protein</fullName>
    </submittedName>
</protein>
<name>A0AAV5T924_9BILA</name>
<feature type="non-terminal residue" evidence="1">
    <location>
        <position position="67"/>
    </location>
</feature>
<feature type="non-terminal residue" evidence="1">
    <location>
        <position position="1"/>
    </location>
</feature>
<accession>A0AAV5T924</accession>
<keyword evidence="2" id="KW-1185">Reference proteome</keyword>
<comment type="caution">
    <text evidence="1">The sequence shown here is derived from an EMBL/GenBank/DDBJ whole genome shotgun (WGS) entry which is preliminary data.</text>
</comment>
<proteinExistence type="predicted"/>
<organism evidence="1 2">
    <name type="scientific">Pristionchus entomophagus</name>
    <dbReference type="NCBI Taxonomy" id="358040"/>
    <lineage>
        <taxon>Eukaryota</taxon>
        <taxon>Metazoa</taxon>
        <taxon>Ecdysozoa</taxon>
        <taxon>Nematoda</taxon>
        <taxon>Chromadorea</taxon>
        <taxon>Rhabditida</taxon>
        <taxon>Rhabditina</taxon>
        <taxon>Diplogasteromorpha</taxon>
        <taxon>Diplogasteroidea</taxon>
        <taxon>Neodiplogasteridae</taxon>
        <taxon>Pristionchus</taxon>
    </lineage>
</organism>